<dbReference type="AlphaFoldDB" id="A0A8S4BUV3"/>
<reference evidence="1" key="1">
    <citation type="submission" date="2021-05" db="EMBL/GenBank/DDBJ databases">
        <authorList>
            <person name="Tigano A."/>
        </authorList>
    </citation>
    <scope>NUCLEOTIDE SEQUENCE</scope>
</reference>
<evidence type="ECO:0000313" key="2">
    <source>
        <dbReference type="Proteomes" id="UP000677803"/>
    </source>
</evidence>
<sequence>MSSSFGTDRSSRTTRLARNIAEADRKGQVFESSTLVNSQAKAKIQSIGDTALGFAGAYYEDHIQPVASSYVEWASNVRMSLRERMQKTIDNYRPFDK</sequence>
<gene>
    <name evidence="1" type="ORF">MMEN_LOCUS19375</name>
</gene>
<keyword evidence="2" id="KW-1185">Reference proteome</keyword>
<proteinExistence type="predicted"/>
<name>A0A8S4BUV3_9TELE</name>
<organism evidence="1 2">
    <name type="scientific">Menidia menidia</name>
    <name type="common">Atlantic silverside</name>
    <dbReference type="NCBI Taxonomy" id="238744"/>
    <lineage>
        <taxon>Eukaryota</taxon>
        <taxon>Metazoa</taxon>
        <taxon>Chordata</taxon>
        <taxon>Craniata</taxon>
        <taxon>Vertebrata</taxon>
        <taxon>Euteleostomi</taxon>
        <taxon>Actinopterygii</taxon>
        <taxon>Neopterygii</taxon>
        <taxon>Teleostei</taxon>
        <taxon>Neoteleostei</taxon>
        <taxon>Acanthomorphata</taxon>
        <taxon>Ovalentaria</taxon>
        <taxon>Atherinomorphae</taxon>
        <taxon>Atheriniformes</taxon>
        <taxon>Atherinopsidae</taxon>
        <taxon>Menidiinae</taxon>
        <taxon>Menidia</taxon>
    </lineage>
</organism>
<comment type="caution">
    <text evidence="1">The sequence shown here is derived from an EMBL/GenBank/DDBJ whole genome shotgun (WGS) entry which is preliminary data.</text>
</comment>
<accession>A0A8S4BUV3</accession>
<dbReference type="Proteomes" id="UP000677803">
    <property type="component" value="Unassembled WGS sequence"/>
</dbReference>
<dbReference type="OrthoDB" id="8899517at2759"/>
<dbReference type="EMBL" id="CAJRST010038888">
    <property type="protein sequence ID" value="CAG6014843.1"/>
    <property type="molecule type" value="Genomic_DNA"/>
</dbReference>
<evidence type="ECO:0000313" key="1">
    <source>
        <dbReference type="EMBL" id="CAG6014843.1"/>
    </source>
</evidence>
<protein>
    <submittedName>
        <fullName evidence="1">(Atlantic silverside) hypothetical protein</fullName>
    </submittedName>
</protein>